<dbReference type="AlphaFoldDB" id="A0A1I5RLY3"/>
<protein>
    <submittedName>
        <fullName evidence="2">Fe-S-cluster containining protein</fullName>
    </submittedName>
</protein>
<dbReference type="PANTHER" id="PTHR35866:SF1">
    <property type="entry name" value="YKGJ FAMILY CYSTEINE CLUSTER PROTEIN"/>
    <property type="match status" value="1"/>
</dbReference>
<dbReference type="Proteomes" id="UP000198784">
    <property type="component" value="Unassembled WGS sequence"/>
</dbReference>
<feature type="compositionally biased region" description="Polar residues" evidence="1">
    <location>
        <begin position="47"/>
        <end position="60"/>
    </location>
</feature>
<dbReference type="EMBL" id="FOWX01000013">
    <property type="protein sequence ID" value="SFP59251.1"/>
    <property type="molecule type" value="Genomic_DNA"/>
</dbReference>
<dbReference type="Pfam" id="PF03692">
    <property type="entry name" value="CxxCxxCC"/>
    <property type="match status" value="1"/>
</dbReference>
<evidence type="ECO:0000313" key="3">
    <source>
        <dbReference type="Proteomes" id="UP000198784"/>
    </source>
</evidence>
<reference evidence="3" key="1">
    <citation type="submission" date="2016-10" db="EMBL/GenBank/DDBJ databases">
        <authorList>
            <person name="Varghese N."/>
            <person name="Submissions S."/>
        </authorList>
    </citation>
    <scope>NUCLEOTIDE SEQUENCE [LARGE SCALE GENOMIC DNA]</scope>
    <source>
        <strain evidence="3">DSM 17834</strain>
    </source>
</reference>
<name>A0A1I5RLY3_9PSED</name>
<organism evidence="2 3">
    <name type="scientific">Pseudomonas borbori</name>
    <dbReference type="NCBI Taxonomy" id="289003"/>
    <lineage>
        <taxon>Bacteria</taxon>
        <taxon>Pseudomonadati</taxon>
        <taxon>Pseudomonadota</taxon>
        <taxon>Gammaproteobacteria</taxon>
        <taxon>Pseudomonadales</taxon>
        <taxon>Pseudomonadaceae</taxon>
        <taxon>Pseudomonas</taxon>
    </lineage>
</organism>
<evidence type="ECO:0000256" key="1">
    <source>
        <dbReference type="SAM" id="MobiDB-lite"/>
    </source>
</evidence>
<feature type="region of interest" description="Disordered" evidence="1">
    <location>
        <begin position="1"/>
        <end position="89"/>
    </location>
</feature>
<dbReference type="PANTHER" id="PTHR35866">
    <property type="entry name" value="PUTATIVE-RELATED"/>
    <property type="match status" value="1"/>
</dbReference>
<keyword evidence="3" id="KW-1185">Reference proteome</keyword>
<sequence>MRSLTLYRPQRLRPGMGGAHKPVFGALSNCENSQRQRKSDSKRSRQGTQTDSPCSSQTALATGKENRPAGRCWFTNPPRPLSSPAAQPLRARSPMKNNLIAAAELDRLDTWAKYTSDMCHSCMSSCCTLPVEVRIGDLIRIGVVDDFERGDPPKNIAKRLQKEGIVERFNQKSGIFTLIRMSNNDCLYLDRKTRLCTIYDKRPDTCRNHPKVGPRPGYCAYKPKALS</sequence>
<gene>
    <name evidence="2" type="ORF">SAMN05216190_11394</name>
</gene>
<evidence type="ECO:0000313" key="2">
    <source>
        <dbReference type="EMBL" id="SFP59251.1"/>
    </source>
</evidence>
<proteinExistence type="predicted"/>
<dbReference type="InterPro" id="IPR005358">
    <property type="entry name" value="Puta_zinc/iron-chelating_dom"/>
</dbReference>
<dbReference type="STRING" id="289003.SAMN05216190_11394"/>
<accession>A0A1I5RLY3</accession>